<organism evidence="2 3">
    <name type="scientific">Absidia repens</name>
    <dbReference type="NCBI Taxonomy" id="90262"/>
    <lineage>
        <taxon>Eukaryota</taxon>
        <taxon>Fungi</taxon>
        <taxon>Fungi incertae sedis</taxon>
        <taxon>Mucoromycota</taxon>
        <taxon>Mucoromycotina</taxon>
        <taxon>Mucoromycetes</taxon>
        <taxon>Mucorales</taxon>
        <taxon>Cunninghamellaceae</taxon>
        <taxon>Absidia</taxon>
    </lineage>
</organism>
<accession>A0A1X2IPL9</accession>
<dbReference type="EMBL" id="MCGE01000006">
    <property type="protein sequence ID" value="ORZ20222.1"/>
    <property type="molecule type" value="Genomic_DNA"/>
</dbReference>
<proteinExistence type="predicted"/>
<sequence>MAPEISTTDTVFLVRHGERIDHVSQLWQNDPAHGISDPPLTSLGHQQAEMTGQRLGELIQQQQQQRKTMTTAAPIILVYTSPFQRCIDTSIGIIKGLGGCIDSQYPPLLRMDLGLTEWMSDQFYDEIYCSGSQFLARHQEQLARRQAMHYHQLHLQHHDSPPSPPPTSDDNDDDNDSSKKSISQPFILPPLTIDYTYHSSQYTDFSFPESYPDMLKRFDYTRQQCIVQSSFSFLPKKYQRCSSSSIYVIMVTHGIGINALLDSFRNTTTRPIKTPYCCISRFQYKRLFSASSIGGNKFLSFAKSDNDDGDDDDDDDGWLDPTSLKFEQWKWVPDLLASDSHLTL</sequence>
<dbReference type="Gene3D" id="3.40.50.1240">
    <property type="entry name" value="Phosphoglycerate mutase-like"/>
    <property type="match status" value="1"/>
</dbReference>
<gene>
    <name evidence="2" type="ORF">BCR42DRAFT_408252</name>
</gene>
<protein>
    <submittedName>
        <fullName evidence="2">Histidine phosphatase superfamily</fullName>
    </submittedName>
</protein>
<comment type="caution">
    <text evidence="2">The sequence shown here is derived from an EMBL/GenBank/DDBJ whole genome shotgun (WGS) entry which is preliminary data.</text>
</comment>
<dbReference type="Proteomes" id="UP000193560">
    <property type="component" value="Unassembled WGS sequence"/>
</dbReference>
<reference evidence="2 3" key="1">
    <citation type="submission" date="2016-07" db="EMBL/GenBank/DDBJ databases">
        <title>Pervasive Adenine N6-methylation of Active Genes in Fungi.</title>
        <authorList>
            <consortium name="DOE Joint Genome Institute"/>
            <person name="Mondo S.J."/>
            <person name="Dannebaum R.O."/>
            <person name="Kuo R.C."/>
            <person name="Labutti K."/>
            <person name="Haridas S."/>
            <person name="Kuo A."/>
            <person name="Salamov A."/>
            <person name="Ahrendt S.R."/>
            <person name="Lipzen A."/>
            <person name="Sullivan W."/>
            <person name="Andreopoulos W.B."/>
            <person name="Clum A."/>
            <person name="Lindquist E."/>
            <person name="Daum C."/>
            <person name="Ramamoorthy G.K."/>
            <person name="Gryganskyi A."/>
            <person name="Culley D."/>
            <person name="Magnuson J.K."/>
            <person name="James T.Y."/>
            <person name="O'Malley M.A."/>
            <person name="Stajich J.E."/>
            <person name="Spatafora J.W."/>
            <person name="Visel A."/>
            <person name="Grigoriev I.V."/>
        </authorList>
    </citation>
    <scope>NUCLEOTIDE SEQUENCE [LARGE SCALE GENOMIC DNA]</scope>
    <source>
        <strain evidence="2 3">NRRL 1336</strain>
    </source>
</reference>
<dbReference type="PANTHER" id="PTHR16469">
    <property type="entry name" value="UBIQUITIN-ASSOCIATED AND SH3 DOMAIN-CONTAINING BA-RELATED"/>
    <property type="match status" value="1"/>
</dbReference>
<dbReference type="PANTHER" id="PTHR16469:SF27">
    <property type="entry name" value="UBIQUITIN-ASSOCIATED AND SH3 DOMAIN-CONTAINING BA-RELATED"/>
    <property type="match status" value="1"/>
</dbReference>
<evidence type="ECO:0000313" key="3">
    <source>
        <dbReference type="Proteomes" id="UP000193560"/>
    </source>
</evidence>
<feature type="region of interest" description="Disordered" evidence="1">
    <location>
        <begin position="153"/>
        <end position="183"/>
    </location>
</feature>
<name>A0A1X2IPL9_9FUNG</name>
<dbReference type="STRING" id="90262.A0A1X2IPL9"/>
<dbReference type="SUPFAM" id="SSF53254">
    <property type="entry name" value="Phosphoglycerate mutase-like"/>
    <property type="match status" value="1"/>
</dbReference>
<dbReference type="CDD" id="cd07067">
    <property type="entry name" value="HP_PGM_like"/>
    <property type="match status" value="1"/>
</dbReference>
<keyword evidence="3" id="KW-1185">Reference proteome</keyword>
<dbReference type="OrthoDB" id="433124at2759"/>
<evidence type="ECO:0000256" key="1">
    <source>
        <dbReference type="SAM" id="MobiDB-lite"/>
    </source>
</evidence>
<dbReference type="InterPro" id="IPR013078">
    <property type="entry name" value="His_Pase_superF_clade-1"/>
</dbReference>
<dbReference type="SMART" id="SM00855">
    <property type="entry name" value="PGAM"/>
    <property type="match status" value="1"/>
</dbReference>
<dbReference type="Pfam" id="PF00300">
    <property type="entry name" value="His_Phos_1"/>
    <property type="match status" value="1"/>
</dbReference>
<dbReference type="InterPro" id="IPR051710">
    <property type="entry name" value="Phosphatase_SH3-domain"/>
</dbReference>
<dbReference type="AlphaFoldDB" id="A0A1X2IPL9"/>
<evidence type="ECO:0000313" key="2">
    <source>
        <dbReference type="EMBL" id="ORZ20222.1"/>
    </source>
</evidence>
<dbReference type="InterPro" id="IPR029033">
    <property type="entry name" value="His_PPase_superfam"/>
</dbReference>